<dbReference type="GO" id="GO:0003743">
    <property type="term" value="F:translation initiation factor activity"/>
    <property type="evidence" value="ECO:0007669"/>
    <property type="project" value="UniProtKB-KW"/>
</dbReference>
<dbReference type="AlphaFoldDB" id="A0A2P2JXU5"/>
<keyword evidence="1" id="KW-0396">Initiation factor</keyword>
<proteinExistence type="predicted"/>
<name>A0A2P2JXU5_RHIMU</name>
<sequence>MIPEVWSPWIGLDHVACKIIGQDLVMRGLDHVARQIVGLGLLMGEEDFKVAGKEDFWVAEILTGHGQGRDGDQPIVGIHCGYRHSF</sequence>
<dbReference type="EMBL" id="GGEC01017782">
    <property type="protein sequence ID" value="MBW98265.1"/>
    <property type="molecule type" value="Transcribed_RNA"/>
</dbReference>
<evidence type="ECO:0000313" key="1">
    <source>
        <dbReference type="EMBL" id="MBW98265.1"/>
    </source>
</evidence>
<reference evidence="1" key="1">
    <citation type="submission" date="2018-02" db="EMBL/GenBank/DDBJ databases">
        <title>Rhizophora mucronata_Transcriptome.</title>
        <authorList>
            <person name="Meera S.P."/>
            <person name="Sreeshan A."/>
            <person name="Augustine A."/>
        </authorList>
    </citation>
    <scope>NUCLEOTIDE SEQUENCE</scope>
    <source>
        <tissue evidence="1">Leaf</tissue>
    </source>
</reference>
<accession>A0A2P2JXU5</accession>
<organism evidence="1">
    <name type="scientific">Rhizophora mucronata</name>
    <name type="common">Asiatic mangrove</name>
    <dbReference type="NCBI Taxonomy" id="61149"/>
    <lineage>
        <taxon>Eukaryota</taxon>
        <taxon>Viridiplantae</taxon>
        <taxon>Streptophyta</taxon>
        <taxon>Embryophyta</taxon>
        <taxon>Tracheophyta</taxon>
        <taxon>Spermatophyta</taxon>
        <taxon>Magnoliopsida</taxon>
        <taxon>eudicotyledons</taxon>
        <taxon>Gunneridae</taxon>
        <taxon>Pentapetalae</taxon>
        <taxon>rosids</taxon>
        <taxon>fabids</taxon>
        <taxon>Malpighiales</taxon>
        <taxon>Rhizophoraceae</taxon>
        <taxon>Rhizophora</taxon>
    </lineage>
</organism>
<protein>
    <submittedName>
        <fullName evidence="1">Eukaryotic translation initiation factor 4B2</fullName>
    </submittedName>
</protein>
<keyword evidence="1" id="KW-0648">Protein biosynthesis</keyword>